<evidence type="ECO:0000256" key="11">
    <source>
        <dbReference type="ARBA" id="ARBA00023225"/>
    </source>
</evidence>
<comment type="similarity">
    <text evidence="2 13">Belongs to the type III secretion exporter family.</text>
</comment>
<evidence type="ECO:0000256" key="10">
    <source>
        <dbReference type="ARBA" id="ARBA00023136"/>
    </source>
</evidence>
<keyword evidence="11 13" id="KW-1006">Bacterial flagellum protein export</keyword>
<evidence type="ECO:0000256" key="5">
    <source>
        <dbReference type="ARBA" id="ARBA00022475"/>
    </source>
</evidence>
<dbReference type="GO" id="GO:0005886">
    <property type="term" value="C:plasma membrane"/>
    <property type="evidence" value="ECO:0007669"/>
    <property type="project" value="UniProtKB-SubCell"/>
</dbReference>
<dbReference type="Proteomes" id="UP000317155">
    <property type="component" value="Unassembled WGS sequence"/>
</dbReference>
<evidence type="ECO:0000313" key="16">
    <source>
        <dbReference type="Proteomes" id="UP000317155"/>
    </source>
</evidence>
<feature type="compositionally biased region" description="Basic and acidic residues" evidence="14">
    <location>
        <begin position="1"/>
        <end position="10"/>
    </location>
</feature>
<sequence>MADEDKDSKTEQATAKRRRDFREKGQVAQSREVHTAALMTFFLLLWYFYAPYFWGQLELLTRGVFGMVGSFEVTPVSVQGLFLFLLSRLGLLIAPLLALVLVVGFFSSFMQIGWLFTTKPMEPDLAKLDPIKGAKKFISKRSFIEVLKSLAKVLIIGFFAYQTVRNEFEQALYLIDMPPISTLVFTGQLAFSVLLKTCGILIVLALLDYLFVRWEMEEKMKMTKQEQKEEYKETEGDPLIKGKIRQIQMQMARKRMMAEIPKADVVITNPTHLSIAIAYRRDEMDAPQIVAKGADTLAMKIREIAKEHKVPLVENVPVARALYKFEVGDAVPEELYTAVAEILAYVYSLKGKTKQ</sequence>
<accession>A0A550JIR1</accession>
<dbReference type="InterPro" id="IPR006136">
    <property type="entry name" value="FlhB"/>
</dbReference>
<keyword evidence="9 13" id="KW-1133">Transmembrane helix</keyword>
<comment type="caution">
    <text evidence="15">The sequence shown here is derived from an EMBL/GenBank/DDBJ whole genome shotgun (WGS) entry which is preliminary data.</text>
</comment>
<comment type="function">
    <text evidence="12 13">Required for formation of the rod structure in the basal body of the flagellar apparatus. Together with FliI and FliH, may constitute the export apparatus of flagellin.</text>
</comment>
<dbReference type="EMBL" id="VJVV01000002">
    <property type="protein sequence ID" value="TRO83091.1"/>
    <property type="molecule type" value="Genomic_DNA"/>
</dbReference>
<feature type="transmembrane region" description="Helical" evidence="13">
    <location>
        <begin position="64"/>
        <end position="86"/>
    </location>
</feature>
<keyword evidence="7 13" id="KW-1005">Bacterial flagellum biogenesis</keyword>
<evidence type="ECO:0000256" key="1">
    <source>
        <dbReference type="ARBA" id="ARBA00004651"/>
    </source>
</evidence>
<dbReference type="RefSeq" id="WP_092055522.1">
    <property type="nucleotide sequence ID" value="NZ_FOJJ01000012.1"/>
</dbReference>
<evidence type="ECO:0000256" key="13">
    <source>
        <dbReference type="RuleBase" id="RU364091"/>
    </source>
</evidence>
<evidence type="ECO:0000256" key="2">
    <source>
        <dbReference type="ARBA" id="ARBA00010690"/>
    </source>
</evidence>
<dbReference type="InterPro" id="IPR029025">
    <property type="entry name" value="T3SS_substrate_exporter_C"/>
</dbReference>
<keyword evidence="6 13" id="KW-0812">Transmembrane</keyword>
<keyword evidence="15" id="KW-0969">Cilium</keyword>
<keyword evidence="16" id="KW-1185">Reference proteome</keyword>
<keyword evidence="10 13" id="KW-0472">Membrane</keyword>
<evidence type="ECO:0000256" key="6">
    <source>
        <dbReference type="ARBA" id="ARBA00022692"/>
    </source>
</evidence>
<dbReference type="Gene3D" id="6.10.250.2080">
    <property type="match status" value="1"/>
</dbReference>
<dbReference type="PANTHER" id="PTHR30531">
    <property type="entry name" value="FLAGELLAR BIOSYNTHETIC PROTEIN FLHB"/>
    <property type="match status" value="1"/>
</dbReference>
<dbReference type="NCBIfam" id="TIGR00328">
    <property type="entry name" value="flhB"/>
    <property type="match status" value="1"/>
</dbReference>
<evidence type="ECO:0000256" key="8">
    <source>
        <dbReference type="ARBA" id="ARBA00022927"/>
    </source>
</evidence>
<keyword evidence="8 13" id="KW-0653">Protein transport</keyword>
<feature type="region of interest" description="Disordered" evidence="14">
    <location>
        <begin position="1"/>
        <end position="23"/>
    </location>
</feature>
<dbReference type="OrthoDB" id="9807950at2"/>
<dbReference type="Pfam" id="PF01312">
    <property type="entry name" value="Bac_export_2"/>
    <property type="match status" value="1"/>
</dbReference>
<dbReference type="Gene3D" id="3.40.1690.10">
    <property type="entry name" value="secretion proteins EscU"/>
    <property type="match status" value="1"/>
</dbReference>
<dbReference type="SUPFAM" id="SSF160544">
    <property type="entry name" value="EscU C-terminal domain-like"/>
    <property type="match status" value="1"/>
</dbReference>
<reference evidence="15 16" key="1">
    <citation type="submission" date="2019-07" db="EMBL/GenBank/DDBJ databases">
        <title>Insights of Desulfuromonas acetexigens electromicrobiology.</title>
        <authorList>
            <person name="Katuri K."/>
            <person name="Sapireddy V."/>
            <person name="Shaw D.R."/>
            <person name="Saikaly P."/>
        </authorList>
    </citation>
    <scope>NUCLEOTIDE SEQUENCE [LARGE SCALE GENOMIC DNA]</scope>
    <source>
        <strain evidence="15 16">2873</strain>
    </source>
</reference>
<gene>
    <name evidence="13 15" type="primary">flhB</name>
    <name evidence="15" type="ORF">FL622_03140</name>
</gene>
<dbReference type="PANTHER" id="PTHR30531:SF12">
    <property type="entry name" value="FLAGELLAR BIOSYNTHETIC PROTEIN FLHB"/>
    <property type="match status" value="1"/>
</dbReference>
<evidence type="ECO:0000256" key="4">
    <source>
        <dbReference type="ARBA" id="ARBA00022448"/>
    </source>
</evidence>
<dbReference type="GO" id="GO:0044780">
    <property type="term" value="P:bacterial-type flagellum assembly"/>
    <property type="evidence" value="ECO:0007669"/>
    <property type="project" value="InterPro"/>
</dbReference>
<dbReference type="AlphaFoldDB" id="A0A550JIR1"/>
<keyword evidence="5 13" id="KW-1003">Cell membrane</keyword>
<evidence type="ECO:0000256" key="14">
    <source>
        <dbReference type="SAM" id="MobiDB-lite"/>
    </source>
</evidence>
<keyword evidence="4 13" id="KW-0813">Transport</keyword>
<comment type="subcellular location">
    <subcellularLocation>
        <location evidence="1">Cell membrane</location>
        <topology evidence="1">Multi-pass membrane protein</topology>
    </subcellularLocation>
</comment>
<dbReference type="PRINTS" id="PR00950">
    <property type="entry name" value="TYPE3IMSPROT"/>
</dbReference>
<evidence type="ECO:0000256" key="3">
    <source>
        <dbReference type="ARBA" id="ARBA00021622"/>
    </source>
</evidence>
<evidence type="ECO:0000256" key="12">
    <source>
        <dbReference type="ARBA" id="ARBA00025078"/>
    </source>
</evidence>
<name>A0A550JIR1_9BACT</name>
<feature type="transmembrane region" description="Helical" evidence="13">
    <location>
        <begin position="92"/>
        <end position="117"/>
    </location>
</feature>
<feature type="transmembrane region" description="Helical" evidence="13">
    <location>
        <begin position="184"/>
        <end position="212"/>
    </location>
</feature>
<keyword evidence="15" id="KW-0282">Flagellum</keyword>
<organism evidence="15 16">
    <name type="scientific">Trichloromonas acetexigens</name>
    <dbReference type="NCBI Taxonomy" id="38815"/>
    <lineage>
        <taxon>Bacteria</taxon>
        <taxon>Pseudomonadati</taxon>
        <taxon>Thermodesulfobacteriota</taxon>
        <taxon>Desulfuromonadia</taxon>
        <taxon>Desulfuromonadales</taxon>
        <taxon>Trichloromonadaceae</taxon>
        <taxon>Trichloromonas</taxon>
    </lineage>
</organism>
<keyword evidence="15" id="KW-0966">Cell projection</keyword>
<dbReference type="GO" id="GO:0009306">
    <property type="term" value="P:protein secretion"/>
    <property type="evidence" value="ECO:0007669"/>
    <property type="project" value="InterPro"/>
</dbReference>
<dbReference type="InterPro" id="IPR006135">
    <property type="entry name" value="T3SS_substrate_exporter"/>
</dbReference>
<dbReference type="FunFam" id="3.40.1690.10:FF:000001">
    <property type="entry name" value="Flagellar biosynthetic protein FlhB"/>
    <property type="match status" value="1"/>
</dbReference>
<evidence type="ECO:0000313" key="15">
    <source>
        <dbReference type="EMBL" id="TRO83091.1"/>
    </source>
</evidence>
<proteinExistence type="inferred from homology"/>
<evidence type="ECO:0000256" key="9">
    <source>
        <dbReference type="ARBA" id="ARBA00022989"/>
    </source>
</evidence>
<feature type="transmembrane region" description="Helical" evidence="13">
    <location>
        <begin position="33"/>
        <end position="52"/>
    </location>
</feature>
<evidence type="ECO:0000256" key="7">
    <source>
        <dbReference type="ARBA" id="ARBA00022795"/>
    </source>
</evidence>
<protein>
    <recommendedName>
        <fullName evidence="3 13">Flagellar biosynthetic protein FlhB</fullName>
    </recommendedName>
</protein>